<dbReference type="Proteomes" id="UP000803884">
    <property type="component" value="Unassembled WGS sequence"/>
</dbReference>
<evidence type="ECO:0000256" key="1">
    <source>
        <dbReference type="SAM" id="MobiDB-lite"/>
    </source>
</evidence>
<dbReference type="Pfam" id="PF10263">
    <property type="entry name" value="SprT-like"/>
    <property type="match status" value="1"/>
</dbReference>
<comment type="caution">
    <text evidence="3">The sequence shown here is derived from an EMBL/GenBank/DDBJ whole genome shotgun (WGS) entry which is preliminary data.</text>
</comment>
<keyword evidence="4" id="KW-1185">Reference proteome</keyword>
<dbReference type="AlphaFoldDB" id="A0AB34L0M7"/>
<proteinExistence type="predicted"/>
<protein>
    <recommendedName>
        <fullName evidence="2">SprT-like domain-containing protein</fullName>
    </recommendedName>
</protein>
<dbReference type="GeneID" id="96002477"/>
<gene>
    <name evidence="3" type="ORF">WHR41_01033</name>
</gene>
<name>A0AB34L0M7_9PEZI</name>
<reference evidence="3 4" key="1">
    <citation type="journal article" date="2020" name="Microbiol. Resour. Announc.">
        <title>Draft Genome Sequence of a Cladosporium Species Isolated from the Mesophotic Ascidian Didemnum maculosum.</title>
        <authorList>
            <person name="Gioti A."/>
            <person name="Siaperas R."/>
            <person name="Nikolaivits E."/>
            <person name="Le Goff G."/>
            <person name="Ouazzani J."/>
            <person name="Kotoulas G."/>
            <person name="Topakas E."/>
        </authorList>
    </citation>
    <scope>NUCLEOTIDE SEQUENCE [LARGE SCALE GENOMIC DNA]</scope>
    <source>
        <strain evidence="3 4">TM138-S3</strain>
    </source>
</reference>
<dbReference type="GO" id="GO:0006950">
    <property type="term" value="P:response to stress"/>
    <property type="evidence" value="ECO:0007669"/>
    <property type="project" value="UniProtKB-ARBA"/>
</dbReference>
<dbReference type="RefSeq" id="XP_069233176.1">
    <property type="nucleotide sequence ID" value="XM_069369639.1"/>
</dbReference>
<feature type="region of interest" description="Disordered" evidence="1">
    <location>
        <begin position="24"/>
        <end position="66"/>
    </location>
</feature>
<dbReference type="EMBL" id="JAAQHG020000003">
    <property type="protein sequence ID" value="KAL1590071.1"/>
    <property type="molecule type" value="Genomic_DNA"/>
</dbReference>
<accession>A0AB34L0M7</accession>
<evidence type="ECO:0000313" key="3">
    <source>
        <dbReference type="EMBL" id="KAL1590071.1"/>
    </source>
</evidence>
<evidence type="ECO:0000259" key="2">
    <source>
        <dbReference type="Pfam" id="PF10263"/>
    </source>
</evidence>
<feature type="domain" description="SprT-like" evidence="2">
    <location>
        <begin position="136"/>
        <end position="210"/>
    </location>
</feature>
<dbReference type="InterPro" id="IPR006640">
    <property type="entry name" value="SprT-like_domain"/>
</dbReference>
<sequence length="225" mass="24020">MCGDCCFATVVSCIGCCYGSHKVAGSRAPSNDEEGPRPSSKHPKKSPPSPTDPTKAPKPLRKTHQPAHQTILAALSQPPTPLQLHALTRLRTAYATPLPTPLKPTHLTPITADLLAALIPTPLHSHITILWATLPRSLLGLTQPTSFSRHGVASVTIKLNRRMLRRGRREEIWGALVHELCHAWLDLEGGWGALVGGGHGVVFERVCEGVVARLGIGGLGVGEVV</sequence>
<organism evidence="3 4">
    <name type="scientific">Cladosporium halotolerans</name>
    <dbReference type="NCBI Taxonomy" id="1052096"/>
    <lineage>
        <taxon>Eukaryota</taxon>
        <taxon>Fungi</taxon>
        <taxon>Dikarya</taxon>
        <taxon>Ascomycota</taxon>
        <taxon>Pezizomycotina</taxon>
        <taxon>Dothideomycetes</taxon>
        <taxon>Dothideomycetidae</taxon>
        <taxon>Cladosporiales</taxon>
        <taxon>Cladosporiaceae</taxon>
        <taxon>Cladosporium</taxon>
    </lineage>
</organism>
<evidence type="ECO:0000313" key="4">
    <source>
        <dbReference type="Proteomes" id="UP000803884"/>
    </source>
</evidence>